<dbReference type="Pfam" id="PF13185">
    <property type="entry name" value="GAF_2"/>
    <property type="match status" value="1"/>
</dbReference>
<proteinExistence type="predicted"/>
<dbReference type="InterPro" id="IPR050640">
    <property type="entry name" value="Bact_2-comp_sensor_kinase"/>
</dbReference>
<dbReference type="EMBL" id="JAASQJ010000003">
    <property type="protein sequence ID" value="NIJ53626.1"/>
    <property type="molecule type" value="Genomic_DNA"/>
</dbReference>
<keyword evidence="1" id="KW-1133">Transmembrane helix</keyword>
<keyword evidence="1" id="KW-0812">Transmembrane</keyword>
<evidence type="ECO:0000313" key="3">
    <source>
        <dbReference type="EMBL" id="NIJ53626.1"/>
    </source>
</evidence>
<dbReference type="InterPro" id="IPR015943">
    <property type="entry name" value="WD40/YVTN_repeat-like_dom_sf"/>
</dbReference>
<dbReference type="Gene3D" id="2.60.40.10">
    <property type="entry name" value="Immunoglobulins"/>
    <property type="match status" value="1"/>
</dbReference>
<dbReference type="Gene3D" id="2.130.10.10">
    <property type="entry name" value="YVTN repeat-like/Quinoprotein amine dehydrogenase"/>
    <property type="match status" value="2"/>
</dbReference>
<dbReference type="Pfam" id="PF06580">
    <property type="entry name" value="His_kinase"/>
    <property type="match status" value="1"/>
</dbReference>
<dbReference type="SUPFAM" id="SSF55781">
    <property type="entry name" value="GAF domain-like"/>
    <property type="match status" value="1"/>
</dbReference>
<dbReference type="InterPro" id="IPR036890">
    <property type="entry name" value="HATPase_C_sf"/>
</dbReference>
<keyword evidence="4" id="KW-1185">Reference proteome</keyword>
<feature type="domain" description="GAF" evidence="2">
    <location>
        <begin position="789"/>
        <end position="936"/>
    </location>
</feature>
<dbReference type="Gene3D" id="3.30.450.40">
    <property type="match status" value="1"/>
</dbReference>
<dbReference type="PANTHER" id="PTHR34220">
    <property type="entry name" value="SENSOR HISTIDINE KINASE YPDA"/>
    <property type="match status" value="1"/>
</dbReference>
<evidence type="ECO:0000259" key="2">
    <source>
        <dbReference type="SMART" id="SM00065"/>
    </source>
</evidence>
<dbReference type="Pfam" id="PF07494">
    <property type="entry name" value="Reg_prop"/>
    <property type="match status" value="1"/>
</dbReference>
<dbReference type="Pfam" id="PF07495">
    <property type="entry name" value="Y_Y_Y"/>
    <property type="match status" value="1"/>
</dbReference>
<evidence type="ECO:0000256" key="1">
    <source>
        <dbReference type="SAM" id="Phobius"/>
    </source>
</evidence>
<dbReference type="InterPro" id="IPR029016">
    <property type="entry name" value="GAF-like_dom_sf"/>
</dbReference>
<dbReference type="InterPro" id="IPR013783">
    <property type="entry name" value="Ig-like_fold"/>
</dbReference>
<dbReference type="InterPro" id="IPR011123">
    <property type="entry name" value="Y_Y_Y"/>
</dbReference>
<dbReference type="InterPro" id="IPR011110">
    <property type="entry name" value="Reg_prop"/>
</dbReference>
<sequence>MIFQNLREVDGLSAKQVRCLYKDPEGFLWIGTTNGLNRYDGHTIKRYPKNVYVNAIFPIDGEENLLVGTSKGLLVFNKKKRNFLFDQRFKSLSGKTICSVKPDGFKRLWIVTNSEIYILSHSKLLPIEQALPFAKILKGQDYTSTGFTAFCWDSLRQGFWIGGPKSFFVDCKNRLVYSKEHNPLNIPILATALVTSIALDKDFNLWYGTTSDFSLRFWNHQKKSVTTYGAFEGRKDGCNYLFVDKKNRLWISTWLFSAFYKEPGKPIQKIPYSQDQPFSIGYGHFREAFEDLDGSIWFATINGVSKNQSNEPIQSIHKFPSMEFYLDSGFAHINSIKAYPDRIMAAKEDGIYDYNINDHTYRRFIAVSRGDMMQNRFDYAVRATDTWWFSGSGGIYFLDQKNQKLRRFPKVKQGMPRTDATFVIEDKTGKIWFQIYRDALYRYDPKSDICERIDGKEPKTGLFDYKYCHSVLKLRNGNLLFAMDGVGYLLFNIGSQRFSTIPVHDAGNFQVSESLEDREGNIWSAVATKGILKYNLKGQYLDGINTNNGLPLDNINSIAQDDRGAIWAASREGLMYFYPDTKEITRVQIDLGKTLQDYWNHVSIYNKLVYAVMLDHVIVIDPFKFATIIPKKAPHITSVKIFEKEISDSPTDTTFDLSAEENFISFQYASLYHRDIPSLQYSYQFEGIDNNWINAGKTDIVSYNNLAPGQYTFKVRSTNEEGKWMNDIAIVKINVRPQWWQTWWFFIFMGLVAFIAFRLIYMALIKRRQKIIFEQTIDYFANSVYGENSVDEICWDIARNCISHLNFEDCVVYLWDAEKGKLVQKAAYGLKNVREHEIINPIELEIGEGIVGAAAEAKKTLIIPNTNKDKRYIIDDKKRLSEISVPIIHEGKVIGVIDSENSNKNFFKREHARALSTIASISANKIAEAQAEDEAQTKEMMLLEISKMLAESQLMALRAQMNPHFVFNCLNSIQACIVTAKYGEASKYLNKFSKLFRMVLNNSDQNMVSIEDETEVLELYLELEQMRFEQSFTYKITVDEDLQDEEIVLPSMLLQPYVENALWHGLMHKKGSRELLINFEKVNDDIFKCIIEDNGIGRKKSFEIKELTSKLKRHKSKGLQISKDRLDLLQRQGQHASVTINDKYDSNGAPSGTLVMIELSTYLNNT</sequence>
<evidence type="ECO:0000313" key="4">
    <source>
        <dbReference type="Proteomes" id="UP001179181"/>
    </source>
</evidence>
<dbReference type="SUPFAM" id="SSF63829">
    <property type="entry name" value="Calcium-dependent phosphotriesterase"/>
    <property type="match status" value="1"/>
</dbReference>
<keyword evidence="1" id="KW-0472">Membrane</keyword>
<dbReference type="RefSeq" id="WP_229211904.1">
    <property type="nucleotide sequence ID" value="NZ_JAASQJ010000003.1"/>
</dbReference>
<dbReference type="Proteomes" id="UP001179181">
    <property type="component" value="Unassembled WGS sequence"/>
</dbReference>
<name>A0ABX0UKT4_9BACT</name>
<organism evidence="3 4">
    <name type="scientific">Dyadobacter arcticus</name>
    <dbReference type="NCBI Taxonomy" id="1078754"/>
    <lineage>
        <taxon>Bacteria</taxon>
        <taxon>Pseudomonadati</taxon>
        <taxon>Bacteroidota</taxon>
        <taxon>Cytophagia</taxon>
        <taxon>Cytophagales</taxon>
        <taxon>Spirosomataceae</taxon>
        <taxon>Dyadobacter</taxon>
    </lineage>
</organism>
<dbReference type="SUPFAM" id="SSF55874">
    <property type="entry name" value="ATPase domain of HSP90 chaperone/DNA topoisomerase II/histidine kinase"/>
    <property type="match status" value="1"/>
</dbReference>
<dbReference type="Gene3D" id="3.30.565.10">
    <property type="entry name" value="Histidine kinase-like ATPase, C-terminal domain"/>
    <property type="match status" value="1"/>
</dbReference>
<dbReference type="InterPro" id="IPR003018">
    <property type="entry name" value="GAF"/>
</dbReference>
<dbReference type="InterPro" id="IPR010559">
    <property type="entry name" value="Sig_transdc_His_kin_internal"/>
</dbReference>
<dbReference type="SMART" id="SM00065">
    <property type="entry name" value="GAF"/>
    <property type="match status" value="1"/>
</dbReference>
<accession>A0ABX0UKT4</accession>
<feature type="transmembrane region" description="Helical" evidence="1">
    <location>
        <begin position="743"/>
        <end position="764"/>
    </location>
</feature>
<dbReference type="SUPFAM" id="SSF101898">
    <property type="entry name" value="NHL repeat"/>
    <property type="match status" value="1"/>
</dbReference>
<reference evidence="3 4" key="1">
    <citation type="submission" date="2020-03" db="EMBL/GenBank/DDBJ databases">
        <title>Genomic Encyclopedia of Type Strains, Phase IV (KMG-IV): sequencing the most valuable type-strain genomes for metagenomic binning, comparative biology and taxonomic classification.</title>
        <authorList>
            <person name="Goeker M."/>
        </authorList>
    </citation>
    <scope>NUCLEOTIDE SEQUENCE [LARGE SCALE GENOMIC DNA]</scope>
    <source>
        <strain evidence="3 4">DSM 102865</strain>
    </source>
</reference>
<comment type="caution">
    <text evidence="3">The sequence shown here is derived from an EMBL/GenBank/DDBJ whole genome shotgun (WGS) entry which is preliminary data.</text>
</comment>
<protein>
    <submittedName>
        <fullName evidence="3">Ligand-binding sensor domain-containing protein/putative methionine-R-sulfoxide reductase with GAF domain</fullName>
    </submittedName>
</protein>
<dbReference type="PANTHER" id="PTHR34220:SF7">
    <property type="entry name" value="SENSOR HISTIDINE KINASE YPDA"/>
    <property type="match status" value="1"/>
</dbReference>
<gene>
    <name evidence="3" type="ORF">FHS68_002808</name>
</gene>